<evidence type="ECO:0000313" key="3">
    <source>
        <dbReference type="Proteomes" id="UP000829560"/>
    </source>
</evidence>
<protein>
    <submittedName>
        <fullName evidence="2">DUF1543 domain-containing protein</fullName>
    </submittedName>
</protein>
<dbReference type="RefSeq" id="WP_241879452.1">
    <property type="nucleotide sequence ID" value="NZ_CP093310.2"/>
</dbReference>
<accession>A0AAT9PGA0</accession>
<feature type="domain" description="DUF1543" evidence="1">
    <location>
        <begin position="17"/>
        <end position="60"/>
    </location>
</feature>
<evidence type="ECO:0000313" key="2">
    <source>
        <dbReference type="EMBL" id="UNK06254.1"/>
    </source>
</evidence>
<proteinExistence type="predicted"/>
<sequence length="217" mass="24052">MTTLFMVQLGATPKGRLIEQHDMFFGVADKVGDLIDAINAHWPAVKNKWHIDSYRSVTTVINPDGSAYHIEWQDDNTAAKGNINSSIKSNQSTDNASDLKLFFINLGGYQEGSIEEFHYKMLVVAPTQATAMKAAATTEFYKHYSYNDDDVPFNAASHIDNKHQVDVDDIYDVDGLLSVGRLAITPIPVGSIDFDEAVEDKNYVGYLSLKTLKSLAL</sequence>
<gene>
    <name evidence="2" type="ORF">MN210_06710</name>
</gene>
<dbReference type="InterPro" id="IPR011440">
    <property type="entry name" value="DUF1543"/>
</dbReference>
<organism evidence="2 3">
    <name type="scientific">Psychrobacter raelei</name>
    <dbReference type="NCBI Taxonomy" id="2565531"/>
    <lineage>
        <taxon>Bacteria</taxon>
        <taxon>Pseudomonadati</taxon>
        <taxon>Pseudomonadota</taxon>
        <taxon>Gammaproteobacteria</taxon>
        <taxon>Moraxellales</taxon>
        <taxon>Moraxellaceae</taxon>
        <taxon>Psychrobacter</taxon>
    </lineage>
</organism>
<dbReference type="AlphaFoldDB" id="A0AAT9PGA0"/>
<dbReference type="KEGG" id="prae:MN210_06710"/>
<dbReference type="EMBL" id="CP093310">
    <property type="protein sequence ID" value="UNK06254.1"/>
    <property type="molecule type" value="Genomic_DNA"/>
</dbReference>
<name>A0AAT9PGA0_9GAMM</name>
<dbReference type="Gene3D" id="3.10.20.10">
    <property type="match status" value="2"/>
</dbReference>
<dbReference type="Proteomes" id="UP000829560">
    <property type="component" value="Chromosome"/>
</dbReference>
<dbReference type="Pfam" id="PF07566">
    <property type="entry name" value="DUF1543"/>
    <property type="match status" value="1"/>
</dbReference>
<keyword evidence="3" id="KW-1185">Reference proteome</keyword>
<evidence type="ECO:0000259" key="1">
    <source>
        <dbReference type="Pfam" id="PF07566"/>
    </source>
</evidence>
<reference evidence="2" key="1">
    <citation type="submission" date="2024-03" db="EMBL/GenBank/DDBJ databases">
        <title>Psychrobacter raelis sp. nov. isolated from a dog with peritonitis.</title>
        <authorList>
            <person name="Schiavone A."/>
            <person name="Manzulli V."/>
            <person name="Camarda A."/>
            <person name="Cafiero M.A."/>
            <person name="Vasco I."/>
            <person name="Marino L."/>
            <person name="Pennuzzi G."/>
            <person name="Serrecchia L."/>
            <person name="Galante D."/>
            <person name="Pugliese N."/>
        </authorList>
    </citation>
    <scope>NUCLEOTIDE SEQUENCE</scope>
    <source>
        <strain evidence="2">PraFG1</strain>
    </source>
</reference>